<dbReference type="PANTHER" id="PTHR42160:SF1">
    <property type="entry name" value="URACIL-DNA GLYCOSYLASE SUPERFAMILY PROTEIN"/>
    <property type="match status" value="1"/>
</dbReference>
<name>A0A271VP96_VIBMT</name>
<comment type="caution">
    <text evidence="2">The sequence shown here is derived from an EMBL/GenBank/DDBJ whole genome shotgun (WGS) entry which is preliminary data.</text>
</comment>
<accession>A0A271VP96</accession>
<dbReference type="SMART" id="SM00987">
    <property type="entry name" value="UreE_C"/>
    <property type="match status" value="1"/>
</dbReference>
<dbReference type="PANTHER" id="PTHR42160">
    <property type="entry name" value="URACIL-DNA GLYCOSYLASE SUPERFAMILY PROTEIN"/>
    <property type="match status" value="1"/>
</dbReference>
<dbReference type="SUPFAM" id="SSF52141">
    <property type="entry name" value="Uracil-DNA glycosylase-like"/>
    <property type="match status" value="1"/>
</dbReference>
<dbReference type="Pfam" id="PF03167">
    <property type="entry name" value="UDG"/>
    <property type="match status" value="1"/>
</dbReference>
<feature type="domain" description="Uracil-DNA glycosylase-like" evidence="1">
    <location>
        <begin position="28"/>
        <end position="184"/>
    </location>
</feature>
<protein>
    <submittedName>
        <fullName evidence="2">IclR family transcriptional regulator</fullName>
    </submittedName>
</protein>
<sequence length="192" mass="21889">MLESLLTEIRQCTVCEPHLPLGANPVIRAHPAPAAKIVIIGQAPGTKVHNTSIPWNDASGERLRQWLGLDREAFYCQENIAIMPMGLCYPGKGRSGDLPPRKECAPLWHAKVLEQLPNRQLTLLIGQYAQHYYLPDKPATLTETVQQWQRWAPSMLPLPHPSPRNTLWLQKHPWFEQEVVPHLRQQVKQVLT</sequence>
<evidence type="ECO:0000313" key="3">
    <source>
        <dbReference type="Proteomes" id="UP000216173"/>
    </source>
</evidence>
<dbReference type="InterPro" id="IPR036895">
    <property type="entry name" value="Uracil-DNA_glycosylase-like_sf"/>
</dbReference>
<dbReference type="InterPro" id="IPR047124">
    <property type="entry name" value="HI_0220.2"/>
</dbReference>
<dbReference type="RefSeq" id="WP_055044899.1">
    <property type="nucleotide sequence ID" value="NZ_LBGR01000019.1"/>
</dbReference>
<dbReference type="InterPro" id="IPR005122">
    <property type="entry name" value="Uracil-DNA_glycosylase-like"/>
</dbReference>
<dbReference type="Gene3D" id="3.40.470.10">
    <property type="entry name" value="Uracil-DNA glycosylase-like domain"/>
    <property type="match status" value="1"/>
</dbReference>
<dbReference type="AlphaFoldDB" id="A0A271VP96"/>
<dbReference type="CDD" id="cd10033">
    <property type="entry name" value="UDG_like"/>
    <property type="match status" value="1"/>
</dbReference>
<evidence type="ECO:0000313" key="2">
    <source>
        <dbReference type="EMBL" id="PAR19846.1"/>
    </source>
</evidence>
<dbReference type="Proteomes" id="UP000216173">
    <property type="component" value="Unassembled WGS sequence"/>
</dbReference>
<reference evidence="3" key="1">
    <citation type="submission" date="2017-07" db="EMBL/GenBank/DDBJ databases">
        <authorList>
            <person name="Boucher Y."/>
            <person name="Orata F.D."/>
        </authorList>
    </citation>
    <scope>NUCLEOTIDE SEQUENCE [LARGE SCALE GENOMIC DNA]</scope>
    <source>
        <strain evidence="3">OYP9E10</strain>
    </source>
</reference>
<dbReference type="EMBL" id="NMSH01000027">
    <property type="protein sequence ID" value="PAR19846.1"/>
    <property type="molecule type" value="Genomic_DNA"/>
</dbReference>
<dbReference type="SMART" id="SM00986">
    <property type="entry name" value="UDG"/>
    <property type="match status" value="1"/>
</dbReference>
<organism evidence="2 3">
    <name type="scientific">Vibrio metoecus</name>
    <dbReference type="NCBI Taxonomy" id="1481663"/>
    <lineage>
        <taxon>Bacteria</taxon>
        <taxon>Pseudomonadati</taxon>
        <taxon>Pseudomonadota</taxon>
        <taxon>Gammaproteobacteria</taxon>
        <taxon>Vibrionales</taxon>
        <taxon>Vibrionaceae</taxon>
        <taxon>Vibrio</taxon>
    </lineage>
</organism>
<evidence type="ECO:0000259" key="1">
    <source>
        <dbReference type="SMART" id="SM00986"/>
    </source>
</evidence>
<gene>
    <name evidence="2" type="ORF">CGU03_14715</name>
</gene>
<proteinExistence type="predicted"/>